<dbReference type="GO" id="GO:0004383">
    <property type="term" value="F:guanylate cyclase activity"/>
    <property type="evidence" value="ECO:0007669"/>
    <property type="project" value="UniProtKB-EC"/>
</dbReference>
<evidence type="ECO:0000256" key="15">
    <source>
        <dbReference type="ARBA" id="ARBA00023015"/>
    </source>
</evidence>
<dbReference type="PANTHER" id="PTHR45655">
    <property type="entry name" value="GUANYLATE CYCLASE SOLUBLE SUBUNIT BETA-2"/>
    <property type="match status" value="1"/>
</dbReference>
<evidence type="ECO:0000256" key="6">
    <source>
        <dbReference type="ARBA" id="ARBA00012202"/>
    </source>
</evidence>
<dbReference type="GO" id="GO:0005634">
    <property type="term" value="C:nucleus"/>
    <property type="evidence" value="ECO:0007669"/>
    <property type="project" value="UniProtKB-SubCell"/>
</dbReference>
<evidence type="ECO:0000256" key="9">
    <source>
        <dbReference type="ARBA" id="ARBA00022723"/>
    </source>
</evidence>
<dbReference type="GO" id="GO:0045893">
    <property type="term" value="P:positive regulation of DNA-templated transcription"/>
    <property type="evidence" value="ECO:0007669"/>
    <property type="project" value="UniProtKB-ARBA"/>
</dbReference>
<dbReference type="SUPFAM" id="SSF55073">
    <property type="entry name" value="Nucleotide cyclase"/>
    <property type="match status" value="1"/>
</dbReference>
<keyword evidence="11" id="KW-0547">Nucleotide-binding</keyword>
<feature type="compositionally biased region" description="Basic and acidic residues" evidence="24">
    <location>
        <begin position="183"/>
        <end position="196"/>
    </location>
</feature>
<dbReference type="WBParaSite" id="Gr19_v10_g13232.t2">
    <property type="protein sequence ID" value="Gr19_v10_g13232.t2"/>
    <property type="gene ID" value="Gr19_v10_g13232"/>
</dbReference>
<comment type="similarity">
    <text evidence="5">Belongs to the krueppel C2H2-type zinc-finger protein family.</text>
</comment>
<comment type="catalytic activity">
    <reaction evidence="1">
        <text>GTP = 3',5'-cyclic GMP + diphosphate</text>
        <dbReference type="Rhea" id="RHEA:13665"/>
        <dbReference type="ChEBI" id="CHEBI:33019"/>
        <dbReference type="ChEBI" id="CHEBI:37565"/>
        <dbReference type="ChEBI" id="CHEBI:57746"/>
        <dbReference type="EC" id="4.6.1.2"/>
    </reaction>
</comment>
<feature type="compositionally biased region" description="Basic and acidic residues" evidence="24">
    <location>
        <begin position="122"/>
        <end position="131"/>
    </location>
</feature>
<evidence type="ECO:0000256" key="22">
    <source>
        <dbReference type="ARBA" id="ARBA00023293"/>
    </source>
</evidence>
<accession>A0A914H4R6</accession>
<feature type="region of interest" description="Disordered" evidence="24">
    <location>
        <begin position="1226"/>
        <end position="1310"/>
    </location>
</feature>
<feature type="compositionally biased region" description="Polar residues" evidence="24">
    <location>
        <begin position="423"/>
        <end position="437"/>
    </location>
</feature>
<evidence type="ECO:0000256" key="7">
    <source>
        <dbReference type="ARBA" id="ARBA00022490"/>
    </source>
</evidence>
<keyword evidence="17" id="KW-0238">DNA-binding</keyword>
<protein>
    <recommendedName>
        <fullName evidence="6">guanylate cyclase</fullName>
        <ecNumber evidence="6">4.6.1.2</ecNumber>
    </recommendedName>
</protein>
<dbReference type="Gene3D" id="3.30.160.60">
    <property type="entry name" value="Classic Zinc Finger"/>
    <property type="match status" value="3"/>
</dbReference>
<evidence type="ECO:0000256" key="17">
    <source>
        <dbReference type="ARBA" id="ARBA00023125"/>
    </source>
</evidence>
<keyword evidence="12 23" id="KW-0863">Zinc-finger</keyword>
<dbReference type="CDD" id="cd07302">
    <property type="entry name" value="CHD"/>
    <property type="match status" value="1"/>
</dbReference>
<evidence type="ECO:0000256" key="3">
    <source>
        <dbReference type="ARBA" id="ARBA00004123"/>
    </source>
</evidence>
<evidence type="ECO:0000256" key="21">
    <source>
        <dbReference type="ARBA" id="ARBA00023242"/>
    </source>
</evidence>
<evidence type="ECO:0000313" key="28">
    <source>
        <dbReference type="WBParaSite" id="Gr19_v10_g13232.t2"/>
    </source>
</evidence>
<keyword evidence="19" id="KW-0804">Transcription</keyword>
<dbReference type="Proteomes" id="UP000887572">
    <property type="component" value="Unplaced"/>
</dbReference>
<dbReference type="InterPro" id="IPR042463">
    <property type="entry name" value="HNOB_dom_associated_sf"/>
</dbReference>
<comment type="subcellular location">
    <subcellularLocation>
        <location evidence="4">Cytoplasm</location>
    </subcellularLocation>
    <subcellularLocation>
        <location evidence="3">Nucleus</location>
    </subcellularLocation>
</comment>
<evidence type="ECO:0000256" key="13">
    <source>
        <dbReference type="ARBA" id="ARBA00022833"/>
    </source>
</evidence>
<evidence type="ECO:0000256" key="8">
    <source>
        <dbReference type="ARBA" id="ARBA00022617"/>
    </source>
</evidence>
<dbReference type="InterPro" id="IPR011644">
    <property type="entry name" value="Heme_NO-bd"/>
</dbReference>
<keyword evidence="13" id="KW-0862">Zinc</keyword>
<evidence type="ECO:0000256" key="19">
    <source>
        <dbReference type="ARBA" id="ARBA00023163"/>
    </source>
</evidence>
<dbReference type="PROSITE" id="PS50125">
    <property type="entry name" value="GUANYLATE_CYCLASE_2"/>
    <property type="match status" value="1"/>
</dbReference>
<feature type="domain" description="Guanylate cyclase" evidence="25">
    <location>
        <begin position="1023"/>
        <end position="1151"/>
    </location>
</feature>
<dbReference type="Gene3D" id="6.10.250.780">
    <property type="match status" value="1"/>
</dbReference>
<evidence type="ECO:0000256" key="10">
    <source>
        <dbReference type="ARBA" id="ARBA00022737"/>
    </source>
</evidence>
<dbReference type="InterPro" id="IPR036236">
    <property type="entry name" value="Znf_C2H2_sf"/>
</dbReference>
<sequence length="1310" mass="146654">MPKSLLLKQKCVSVKRRIPDGWPGLGMMPWLPGGKGCGERMGWANDGCDKAWDANAKEKRSPVPFFQLETINANRDGCANFKKHLKVILRCFLIDSLLEERQKKLAASVAAKREANGFNPEECEREKEVGKESTMPDLHMEDKETINDQKNGTTDSEETANEEVLPTFDEDKETDNRVPTNHSDQRMGQEEVGSDRKQRRALLEALVKLEPVAVRQGEKTERETDGEAESVEEGGETALSSTTVSAEFLHKFRLFQQQLASTASFSGGWPLISTNHSPIPANFVRLPFAPFSLLINNSNNHPPKSFASNSWRPSMPSISMPSVAKRRVKATNGKVGNEAQTMRSNDASQGNFLPAWAAPSFLNVPNVSNGSVTAMLASIGAFRAAAAAAVVSASMHNDGTNLNRNSPIPSRPDERELRGAKLPNNSGRIGRRPSTSAQQRQQQRHLLPHGRIGRSSNAKKYRCDICDKTFSRSNTLITHKRIHTGEKPFRCEHCGRAFRQPGNLTRHAYTHTTVKPFVCAECGKAFNRASNLQSHVRVHAAVSGKSGENSGGATRQFDSDQRLTTTIPCRAGLSLQLVNARAPFHELKKGEKFGWVHESFRQLVTRKHGKEIWTKILEIAKFEEGTENEISKYYKDEESFRLVSAMGSVIGIPVEEVWEAYGGFLIQFTMETGWDELLRALSPDLEGFLDALDALHYFIDHVVYRTKLKGPAFRCEPQPDGSLILHYYSRRSGLYPIVKEVARRIYDTEVIMQVQERKQEHVDSMITEHVTFVISQVENNMSVSRSIASRTPLNTCISSIESSSSVNSTRIEDFCVAFPHHFCFDRQLRIEHVGAHIRRAYPNIVHGETHLEDILTLVHPEIPLSFDTIMTFRNSLFVFQLRDESSKGDSKPNSVRSVESRGHIPVTLKGSMHSVSSNKYMLFMCSLNVTTVHELVERNLFLSDIQRHDSTRDLIMLNQSRMSQVELNRRLEETTRTLKSMASALKAEKQRTEELLCELMPPSVAESLRQGTTVEAAEFPDATVLFTDIVTFTNICSYCTPYDVINLLNDLYQRFDRIVGLHDVYKVETIGDAYMIVGGVPKECRNHAEKILNVAIGFLMESRFVANPTTKLSIFIRIGVHSGSVVAGVVGVKMPRYCLFGDTIHLANRMESLGVPSKMHVSETARALAVKSNPSFLFTERGTIKIKGKEMFRTYFLERNDRKSVWEICGRVRTISQSIDGYQELHGEKTSECEESEEADGKGKKKQNENAERDAGDGGSGKAGATNEEEWNKIEGDIGDDNVERKKKSEKNESNGQIAAKARSKACSVM</sequence>
<feature type="domain" description="C2H2-type" evidence="26">
    <location>
        <begin position="489"/>
        <end position="516"/>
    </location>
</feature>
<dbReference type="InterPro" id="IPR013087">
    <property type="entry name" value="Znf_C2H2_type"/>
</dbReference>
<keyword evidence="27" id="KW-1185">Reference proteome</keyword>
<evidence type="ECO:0000256" key="18">
    <source>
        <dbReference type="ARBA" id="ARBA00023134"/>
    </source>
</evidence>
<evidence type="ECO:0000256" key="20">
    <source>
        <dbReference type="ARBA" id="ARBA00023239"/>
    </source>
</evidence>
<evidence type="ECO:0000256" key="4">
    <source>
        <dbReference type="ARBA" id="ARBA00004496"/>
    </source>
</evidence>
<evidence type="ECO:0000256" key="24">
    <source>
        <dbReference type="SAM" id="MobiDB-lite"/>
    </source>
</evidence>
<feature type="domain" description="C2H2-type" evidence="26">
    <location>
        <begin position="517"/>
        <end position="544"/>
    </location>
</feature>
<evidence type="ECO:0000256" key="16">
    <source>
        <dbReference type="ARBA" id="ARBA00023054"/>
    </source>
</evidence>
<keyword evidence="8" id="KW-0349">Heme</keyword>
<evidence type="ECO:0000256" key="14">
    <source>
        <dbReference type="ARBA" id="ARBA00023004"/>
    </source>
</evidence>
<evidence type="ECO:0000256" key="1">
    <source>
        <dbReference type="ARBA" id="ARBA00001436"/>
    </source>
</evidence>
<dbReference type="Gene3D" id="3.90.1520.10">
    <property type="entry name" value="H-NOX domain"/>
    <property type="match status" value="1"/>
</dbReference>
<dbReference type="SMART" id="SM00355">
    <property type="entry name" value="ZnF_C2H2"/>
    <property type="match status" value="3"/>
</dbReference>
<comment type="cofactor">
    <cofactor evidence="2">
        <name>heme</name>
        <dbReference type="ChEBI" id="CHEBI:30413"/>
    </cofactor>
</comment>
<dbReference type="GO" id="GO:0043565">
    <property type="term" value="F:sequence-specific DNA binding"/>
    <property type="evidence" value="ECO:0007669"/>
    <property type="project" value="UniProtKB-ARBA"/>
</dbReference>
<evidence type="ECO:0000256" key="23">
    <source>
        <dbReference type="PROSITE-ProRule" id="PRU00042"/>
    </source>
</evidence>
<dbReference type="EC" id="4.6.1.2" evidence="6"/>
<reference evidence="28" key="1">
    <citation type="submission" date="2022-11" db="UniProtKB">
        <authorList>
            <consortium name="WormBaseParasite"/>
        </authorList>
    </citation>
    <scope>IDENTIFICATION</scope>
</reference>
<keyword evidence="10" id="KW-0677">Repeat</keyword>
<dbReference type="Pfam" id="PF00211">
    <property type="entry name" value="Guanylate_cyc"/>
    <property type="match status" value="1"/>
</dbReference>
<evidence type="ECO:0000256" key="5">
    <source>
        <dbReference type="ARBA" id="ARBA00006991"/>
    </source>
</evidence>
<keyword evidence="21" id="KW-0539">Nucleus</keyword>
<evidence type="ECO:0000256" key="2">
    <source>
        <dbReference type="ARBA" id="ARBA00001971"/>
    </source>
</evidence>
<feature type="region of interest" description="Disordered" evidence="24">
    <location>
        <begin position="215"/>
        <end position="238"/>
    </location>
</feature>
<organism evidence="27 28">
    <name type="scientific">Globodera rostochiensis</name>
    <name type="common">Golden nematode worm</name>
    <name type="synonym">Heterodera rostochiensis</name>
    <dbReference type="NCBI Taxonomy" id="31243"/>
    <lineage>
        <taxon>Eukaryota</taxon>
        <taxon>Metazoa</taxon>
        <taxon>Ecdysozoa</taxon>
        <taxon>Nematoda</taxon>
        <taxon>Chromadorea</taxon>
        <taxon>Rhabditida</taxon>
        <taxon>Tylenchina</taxon>
        <taxon>Tylenchomorpha</taxon>
        <taxon>Tylenchoidea</taxon>
        <taxon>Heteroderidae</taxon>
        <taxon>Heteroderinae</taxon>
        <taxon>Globodera</taxon>
    </lineage>
</organism>
<evidence type="ECO:0000313" key="27">
    <source>
        <dbReference type="Proteomes" id="UP000887572"/>
    </source>
</evidence>
<feature type="compositionally biased region" description="Basic residues" evidence="24">
    <location>
        <begin position="442"/>
        <end position="455"/>
    </location>
</feature>
<dbReference type="Pfam" id="PF07700">
    <property type="entry name" value="HNOB"/>
    <property type="match status" value="1"/>
</dbReference>
<feature type="compositionally biased region" description="Basic and acidic residues" evidence="24">
    <location>
        <begin position="1239"/>
        <end position="1256"/>
    </location>
</feature>
<dbReference type="GO" id="GO:0019934">
    <property type="term" value="P:cGMP-mediated signaling"/>
    <property type="evidence" value="ECO:0007669"/>
    <property type="project" value="TreeGrafter"/>
</dbReference>
<proteinExistence type="inferred from homology"/>
<keyword evidence="18" id="KW-0342">GTP-binding</keyword>
<dbReference type="FunFam" id="3.30.70.1230:FF:000007">
    <property type="entry name" value="Guanylate cyclase soluble subunit alpha-3"/>
    <property type="match status" value="1"/>
</dbReference>
<dbReference type="GO" id="GO:0005694">
    <property type="term" value="C:chromosome"/>
    <property type="evidence" value="ECO:0007669"/>
    <property type="project" value="UniProtKB-ARBA"/>
</dbReference>
<dbReference type="GO" id="GO:0008270">
    <property type="term" value="F:zinc ion binding"/>
    <property type="evidence" value="ECO:0007669"/>
    <property type="project" value="UniProtKB-KW"/>
</dbReference>
<dbReference type="SUPFAM" id="SSF111126">
    <property type="entry name" value="Ligand-binding domain in the NO signalling and Golgi transport"/>
    <property type="match status" value="1"/>
</dbReference>
<dbReference type="FunFam" id="3.30.160.60:FF:001182">
    <property type="entry name" value="Zinc finger, C2H2 type"/>
    <property type="match status" value="1"/>
</dbReference>
<dbReference type="FunFam" id="3.30.160.60:FF:001732">
    <property type="entry name" value="Zgc:162936"/>
    <property type="match status" value="1"/>
</dbReference>
<keyword evidence="9" id="KW-0479">Metal-binding</keyword>
<dbReference type="InterPro" id="IPR029787">
    <property type="entry name" value="Nucleotide_cyclase"/>
</dbReference>
<feature type="region of interest" description="Disordered" evidence="24">
    <location>
        <begin position="397"/>
        <end position="455"/>
    </location>
</feature>
<dbReference type="Pfam" id="PF07701">
    <property type="entry name" value="HNOBA"/>
    <property type="match status" value="1"/>
</dbReference>
<dbReference type="Pfam" id="PF00096">
    <property type="entry name" value="zf-C2H2"/>
    <property type="match status" value="3"/>
</dbReference>
<feature type="compositionally biased region" description="Acidic residues" evidence="24">
    <location>
        <begin position="226"/>
        <end position="235"/>
    </location>
</feature>
<keyword evidence="20" id="KW-0456">Lyase</keyword>
<keyword evidence="7" id="KW-0963">Cytoplasm</keyword>
<dbReference type="GO" id="GO:0070482">
    <property type="term" value="P:response to oxygen levels"/>
    <property type="evidence" value="ECO:0007669"/>
    <property type="project" value="TreeGrafter"/>
</dbReference>
<name>A0A914H4R6_GLORO</name>
<keyword evidence="15" id="KW-0805">Transcription regulation</keyword>
<dbReference type="Gene3D" id="3.30.70.1230">
    <property type="entry name" value="Nucleotide cyclase"/>
    <property type="match status" value="1"/>
</dbReference>
<keyword evidence="22" id="KW-0141">cGMP biosynthesis</keyword>
<evidence type="ECO:0000256" key="11">
    <source>
        <dbReference type="ARBA" id="ARBA00022741"/>
    </source>
</evidence>
<dbReference type="GO" id="GO:0008074">
    <property type="term" value="C:guanylate cyclase complex, soluble"/>
    <property type="evidence" value="ECO:0007669"/>
    <property type="project" value="TreeGrafter"/>
</dbReference>
<evidence type="ECO:0000256" key="12">
    <source>
        <dbReference type="ARBA" id="ARBA00022771"/>
    </source>
</evidence>
<dbReference type="InterPro" id="IPR001054">
    <property type="entry name" value="A/G_cyclase"/>
</dbReference>
<feature type="domain" description="C2H2-type" evidence="26">
    <location>
        <begin position="461"/>
        <end position="488"/>
    </location>
</feature>
<feature type="compositionally biased region" description="Basic and acidic residues" evidence="24">
    <location>
        <begin position="138"/>
        <end position="147"/>
    </location>
</feature>
<dbReference type="FunFam" id="3.30.160.60:FF:000770">
    <property type="entry name" value="zinc finger protein 16"/>
    <property type="match status" value="1"/>
</dbReference>
<feature type="region of interest" description="Disordered" evidence="24">
    <location>
        <begin position="119"/>
        <end position="197"/>
    </location>
</feature>
<evidence type="ECO:0000259" key="26">
    <source>
        <dbReference type="PROSITE" id="PS50157"/>
    </source>
</evidence>
<feature type="compositionally biased region" description="Polar residues" evidence="24">
    <location>
        <begin position="397"/>
        <end position="408"/>
    </location>
</feature>
<dbReference type="GO" id="GO:0020037">
    <property type="term" value="F:heme binding"/>
    <property type="evidence" value="ECO:0007669"/>
    <property type="project" value="InterPro"/>
</dbReference>
<keyword evidence="16" id="KW-0175">Coiled coil</keyword>
<keyword evidence="14" id="KW-0408">Iron</keyword>
<dbReference type="InterPro" id="IPR024096">
    <property type="entry name" value="NO_sig/Golgi_transp_ligand-bd"/>
</dbReference>
<dbReference type="SMART" id="SM00044">
    <property type="entry name" value="CYCc"/>
    <property type="match status" value="1"/>
</dbReference>
<dbReference type="PROSITE" id="PS50157">
    <property type="entry name" value="ZINC_FINGER_C2H2_2"/>
    <property type="match status" value="3"/>
</dbReference>
<dbReference type="InterPro" id="IPR011645">
    <property type="entry name" value="HNOB_dom_associated"/>
</dbReference>
<dbReference type="Gene3D" id="3.30.450.260">
    <property type="entry name" value="Haem NO binding associated domain"/>
    <property type="match status" value="1"/>
</dbReference>
<dbReference type="FunFam" id="3.30.450.260:FF:000002">
    <property type="entry name" value="guanylate cyclase soluble subunit alpha-2"/>
    <property type="match status" value="1"/>
</dbReference>
<dbReference type="PROSITE" id="PS00028">
    <property type="entry name" value="ZINC_FINGER_C2H2_1"/>
    <property type="match status" value="3"/>
</dbReference>
<evidence type="ECO:0000259" key="25">
    <source>
        <dbReference type="PROSITE" id="PS50125"/>
    </source>
</evidence>
<dbReference type="GO" id="GO:0005525">
    <property type="term" value="F:GTP binding"/>
    <property type="evidence" value="ECO:0007669"/>
    <property type="project" value="UniProtKB-KW"/>
</dbReference>
<dbReference type="SUPFAM" id="SSF57667">
    <property type="entry name" value="beta-beta-alpha zinc fingers"/>
    <property type="match status" value="2"/>
</dbReference>
<dbReference type="PANTHER" id="PTHR45655:SF13">
    <property type="entry name" value="SOLUBLE GUANYLATE CYCLASE GCY-32-RELATED"/>
    <property type="match status" value="1"/>
</dbReference>
<feature type="compositionally biased region" description="Basic and acidic residues" evidence="24">
    <location>
        <begin position="216"/>
        <end position="225"/>
    </location>
</feature>
<dbReference type="InterPro" id="IPR038158">
    <property type="entry name" value="H-NOX_domain_sf"/>
</dbReference>